<evidence type="ECO:0000256" key="6">
    <source>
        <dbReference type="ARBA" id="ARBA00022905"/>
    </source>
</evidence>
<dbReference type="RefSeq" id="WP_328953222.1">
    <property type="nucleotide sequence ID" value="NZ_CP108110.1"/>
</dbReference>
<dbReference type="Gene3D" id="1.10.10.1150">
    <property type="entry name" value="Coenzyme PQQ synthesis protein D (PqqD)"/>
    <property type="match status" value="1"/>
</dbReference>
<dbReference type="EMBL" id="CP108110">
    <property type="protein sequence ID" value="WUQ82154.1"/>
    <property type="molecule type" value="Genomic_DNA"/>
</dbReference>
<keyword evidence="9 10" id="KW-0411">Iron-sulfur</keyword>
<feature type="binding site" evidence="10">
    <location>
        <position position="134"/>
    </location>
    <ligand>
        <name>[4Fe-4S] cluster</name>
        <dbReference type="ChEBI" id="CHEBI:49883"/>
        <note>4Fe-4S-S-AdoMet</note>
    </ligand>
</feature>
<feature type="domain" description="Radical SAM core" evidence="11">
    <location>
        <begin position="113"/>
        <end position="336"/>
    </location>
</feature>
<comment type="subunit">
    <text evidence="10">Interacts with PqqD. The interaction is necessary for activity of PqqE.</text>
</comment>
<dbReference type="InterPro" id="IPR007197">
    <property type="entry name" value="rSAM"/>
</dbReference>
<dbReference type="PROSITE" id="PS01305">
    <property type="entry name" value="MOAA_NIFB_PQQE"/>
    <property type="match status" value="1"/>
</dbReference>
<dbReference type="InterPro" id="IPR011843">
    <property type="entry name" value="PQQ_synth_PqqE_bac"/>
</dbReference>
<evidence type="ECO:0000256" key="1">
    <source>
        <dbReference type="ARBA" id="ARBA00004886"/>
    </source>
</evidence>
<dbReference type="EC" id="1.21.98.4" evidence="10"/>
<dbReference type="PANTHER" id="PTHR11228">
    <property type="entry name" value="RADICAL SAM DOMAIN PROTEIN"/>
    <property type="match status" value="1"/>
</dbReference>
<evidence type="ECO:0000259" key="11">
    <source>
        <dbReference type="PROSITE" id="PS51918"/>
    </source>
</evidence>
<evidence type="ECO:0000256" key="9">
    <source>
        <dbReference type="ARBA" id="ARBA00023014"/>
    </source>
</evidence>
<evidence type="ECO:0000313" key="13">
    <source>
        <dbReference type="Proteomes" id="UP001432222"/>
    </source>
</evidence>
<evidence type="ECO:0000256" key="10">
    <source>
        <dbReference type="HAMAP-Rule" id="MF_00660"/>
    </source>
</evidence>
<comment type="similarity">
    <text evidence="10">Belongs to the radical SAM superfamily. PqqE family.</text>
</comment>
<dbReference type="Gene3D" id="3.20.20.70">
    <property type="entry name" value="Aldolase class I"/>
    <property type="match status" value="1"/>
</dbReference>
<dbReference type="HAMAP" id="MF_00660">
    <property type="entry name" value="PqqE"/>
    <property type="match status" value="1"/>
</dbReference>
<evidence type="ECO:0000256" key="5">
    <source>
        <dbReference type="ARBA" id="ARBA00022723"/>
    </source>
</evidence>
<evidence type="ECO:0000256" key="3">
    <source>
        <dbReference type="ARBA" id="ARBA00022485"/>
    </source>
</evidence>
<gene>
    <name evidence="10 12" type="primary">pqqE</name>
    <name evidence="12" type="ORF">OHA16_03645</name>
</gene>
<keyword evidence="3 10" id="KW-0004">4Fe-4S</keyword>
<dbReference type="Pfam" id="PF13186">
    <property type="entry name" value="SPASM"/>
    <property type="match status" value="1"/>
</dbReference>
<dbReference type="NCBIfam" id="TIGR04085">
    <property type="entry name" value="rSAM_more_4Fe4S"/>
    <property type="match status" value="1"/>
</dbReference>
<sequence>MTAAPAAVAPGLRRGVRLVHDPVRQQAALLYPEGVLLLNGTAAAVLRHCDGRRDAAEVTARLAEEYEGVDAGQVLALLADLAERRLLALDGTGGPAHPHPAAGLPGAAVGKRAPAPLGLVAELTHRCPLQCHYCANPVELTRQRDELDTEQWLRVLDQARGLGVLQVHLTGGEPLLRRDLATIVAHARGLGLYTNLITSGLPLDGPRAAELAAAGLDHVQLSVQDADPRQADAIAGLTRLKGPTGHERKLAAAALLTGAGLPLTVNAVLHRANVERLGEIADLAVELGADRVELAHTQFYGWAWVNRAHLAPSDAQVRQAEQDVAAARARHGDRIEITHVVADHHSGTAKPCMNGWGNEQLVVAPDGAVLPCLAAAQLPGLPVPNAVTDGLAASWHDSPAFNRYRGTDWMPEPCRSCDLREQDFGGCRCQAFQFTGDPGATDPACRLSPQHHLVHAPDPEAGPALRPRRFTAPVPPVPSVLPVPVVPALPAVAAVPAVPTVPAMSPDPSVPGPA</sequence>
<reference evidence="12" key="1">
    <citation type="submission" date="2022-10" db="EMBL/GenBank/DDBJ databases">
        <title>The complete genomes of actinobacterial strains from the NBC collection.</title>
        <authorList>
            <person name="Joergensen T.S."/>
            <person name="Alvarez Arevalo M."/>
            <person name="Sterndorff E.B."/>
            <person name="Faurdal D."/>
            <person name="Vuksanovic O."/>
            <person name="Mourched A.-S."/>
            <person name="Charusanti P."/>
            <person name="Shaw S."/>
            <person name="Blin K."/>
            <person name="Weber T."/>
        </authorList>
    </citation>
    <scope>NUCLEOTIDE SEQUENCE</scope>
    <source>
        <strain evidence="12">NBC_00222</strain>
    </source>
</reference>
<dbReference type="Pfam" id="PF04055">
    <property type="entry name" value="Radical_SAM"/>
    <property type="match status" value="1"/>
</dbReference>
<protein>
    <recommendedName>
        <fullName evidence="10">PqqA peptide cyclase</fullName>
        <ecNumber evidence="10">1.21.98.4</ecNumber>
    </recommendedName>
    <alternativeName>
        <fullName evidence="10">Coenzyme PQQ synthesis protein E</fullName>
    </alternativeName>
</protein>
<keyword evidence="7 10" id="KW-0560">Oxidoreductase</keyword>
<dbReference type="InterPro" id="IPR008792">
    <property type="entry name" value="PQQD"/>
</dbReference>
<comment type="pathway">
    <text evidence="1 10">Cofactor biosynthesis; pyrroloquinoline quinone biosynthesis.</text>
</comment>
<dbReference type="InterPro" id="IPR013785">
    <property type="entry name" value="Aldolase_TIM"/>
</dbReference>
<dbReference type="PROSITE" id="PS51918">
    <property type="entry name" value="RADICAL_SAM"/>
    <property type="match status" value="1"/>
</dbReference>
<dbReference type="NCBIfam" id="TIGR02109">
    <property type="entry name" value="PQQ_syn_pqqE"/>
    <property type="match status" value="1"/>
</dbReference>
<organism evidence="12 13">
    <name type="scientific">Kitasatospora purpeofusca</name>
    <dbReference type="NCBI Taxonomy" id="67352"/>
    <lineage>
        <taxon>Bacteria</taxon>
        <taxon>Bacillati</taxon>
        <taxon>Actinomycetota</taxon>
        <taxon>Actinomycetes</taxon>
        <taxon>Kitasatosporales</taxon>
        <taxon>Streptomycetaceae</taxon>
        <taxon>Kitasatospora</taxon>
    </lineage>
</organism>
<dbReference type="NCBIfam" id="TIGR03859">
    <property type="entry name" value="PQQ_PqqD"/>
    <property type="match status" value="1"/>
</dbReference>
<comment type="catalytic activity">
    <reaction evidence="10">
        <text>[PQQ precursor protein] + S-adenosyl-L-methionine = E-Y cross-linked-[PQQ precursor protein] + 5'-deoxyadenosine + L-methionine + H(+)</text>
        <dbReference type="Rhea" id="RHEA:56836"/>
        <dbReference type="Rhea" id="RHEA-COMP:14800"/>
        <dbReference type="Rhea" id="RHEA-COMP:14801"/>
        <dbReference type="ChEBI" id="CHEBI:15378"/>
        <dbReference type="ChEBI" id="CHEBI:17319"/>
        <dbReference type="ChEBI" id="CHEBI:57844"/>
        <dbReference type="ChEBI" id="CHEBI:59789"/>
        <dbReference type="ChEBI" id="CHEBI:141026"/>
        <dbReference type="ChEBI" id="CHEBI:141027"/>
        <dbReference type="EC" id="1.21.98.4"/>
    </reaction>
</comment>
<feature type="binding site" evidence="10">
    <location>
        <position position="131"/>
    </location>
    <ligand>
        <name>[4Fe-4S] cluster</name>
        <dbReference type="ChEBI" id="CHEBI:49883"/>
        <note>4Fe-4S-S-AdoMet</note>
    </ligand>
</feature>
<keyword evidence="5 10" id="KW-0479">Metal-binding</keyword>
<evidence type="ECO:0000256" key="4">
    <source>
        <dbReference type="ARBA" id="ARBA00022691"/>
    </source>
</evidence>
<keyword evidence="13" id="KW-1185">Reference proteome</keyword>
<comment type="function">
    <text evidence="10">Catalyzes the cross-linking of a glutamate residue and a tyrosine residue in the PqqA protein as part of the biosynthesis of pyrroloquinoline quinone (PQQ).</text>
</comment>
<dbReference type="InterPro" id="IPR006638">
    <property type="entry name" value="Elp3/MiaA/NifB-like_rSAM"/>
</dbReference>
<evidence type="ECO:0000256" key="7">
    <source>
        <dbReference type="ARBA" id="ARBA00023002"/>
    </source>
</evidence>
<feature type="binding site" evidence="10">
    <location>
        <position position="127"/>
    </location>
    <ligand>
        <name>[4Fe-4S] cluster</name>
        <dbReference type="ChEBI" id="CHEBI:49883"/>
        <note>4Fe-4S-S-AdoMet</note>
    </ligand>
</feature>
<comment type="subunit">
    <text evidence="2">Monomer. Interacts with PqqE.</text>
</comment>
<dbReference type="CDD" id="cd01335">
    <property type="entry name" value="Radical_SAM"/>
    <property type="match status" value="1"/>
</dbReference>
<evidence type="ECO:0000256" key="8">
    <source>
        <dbReference type="ARBA" id="ARBA00023004"/>
    </source>
</evidence>
<dbReference type="PANTHER" id="PTHR11228:SF7">
    <property type="entry name" value="PQQA PEPTIDE CYCLASE"/>
    <property type="match status" value="1"/>
</dbReference>
<dbReference type="SFLD" id="SFLDS00029">
    <property type="entry name" value="Radical_SAM"/>
    <property type="match status" value="1"/>
</dbReference>
<name>A0ABZ1TWF0_9ACTN</name>
<dbReference type="SFLD" id="SFLDG01067">
    <property type="entry name" value="SPASM/twitch_domain_containing"/>
    <property type="match status" value="1"/>
</dbReference>
<dbReference type="Proteomes" id="UP001432222">
    <property type="component" value="Chromosome"/>
</dbReference>
<dbReference type="InterPro" id="IPR023885">
    <property type="entry name" value="4Fe4S-binding_SPASM_dom"/>
</dbReference>
<dbReference type="InterPro" id="IPR041881">
    <property type="entry name" value="PqqD_sf"/>
</dbReference>
<dbReference type="InterPro" id="IPR058240">
    <property type="entry name" value="rSAM_sf"/>
</dbReference>
<evidence type="ECO:0000256" key="2">
    <source>
        <dbReference type="ARBA" id="ARBA00011741"/>
    </source>
</evidence>
<keyword evidence="8 10" id="KW-0408">Iron</keyword>
<proteinExistence type="inferred from homology"/>
<comment type="cofactor">
    <cofactor evidence="10">
        <name>[4Fe-4S] cluster</name>
        <dbReference type="ChEBI" id="CHEBI:49883"/>
    </cofactor>
    <text evidence="10">Binds 1 [4Fe-4S] cluster. The cluster is coordinated with 3 cysteines and an exchangeable S-adenosyl-L-methionine.</text>
</comment>
<dbReference type="SFLD" id="SFLDG01386">
    <property type="entry name" value="main_SPASM_domain-containing"/>
    <property type="match status" value="1"/>
</dbReference>
<keyword evidence="4 10" id="KW-0949">S-adenosyl-L-methionine</keyword>
<dbReference type="InterPro" id="IPR050377">
    <property type="entry name" value="Radical_SAM_PqqE_MftC-like"/>
</dbReference>
<keyword evidence="6 10" id="KW-0884">PQQ biosynthesis</keyword>
<dbReference type="SFLD" id="SFLDF00280">
    <property type="entry name" value="coenzyme_PQQ_synthesis_protein"/>
    <property type="match status" value="1"/>
</dbReference>
<dbReference type="InterPro" id="IPR000385">
    <property type="entry name" value="MoaA_NifB_PqqE_Fe-S-bd_CS"/>
</dbReference>
<evidence type="ECO:0000313" key="12">
    <source>
        <dbReference type="EMBL" id="WUQ82154.1"/>
    </source>
</evidence>
<dbReference type="SUPFAM" id="SSF102114">
    <property type="entry name" value="Radical SAM enzymes"/>
    <property type="match status" value="1"/>
</dbReference>
<dbReference type="InterPro" id="IPR022479">
    <property type="entry name" value="PqqD_bac"/>
</dbReference>
<accession>A0ABZ1TWF0</accession>
<dbReference type="SMART" id="SM00729">
    <property type="entry name" value="Elp3"/>
    <property type="match status" value="1"/>
</dbReference>
<dbReference type="Pfam" id="PF05402">
    <property type="entry name" value="PqqD"/>
    <property type="match status" value="1"/>
</dbReference>